<evidence type="ECO:0000256" key="4">
    <source>
        <dbReference type="ARBA" id="ARBA00023136"/>
    </source>
</evidence>
<feature type="transmembrane region" description="Helical" evidence="5">
    <location>
        <begin position="126"/>
        <end position="149"/>
    </location>
</feature>
<evidence type="ECO:0000259" key="6">
    <source>
        <dbReference type="Pfam" id="PF13515"/>
    </source>
</evidence>
<organism evidence="7 8">
    <name type="scientific">Brachybacterium hainanense</name>
    <dbReference type="NCBI Taxonomy" id="1541174"/>
    <lineage>
        <taxon>Bacteria</taxon>
        <taxon>Bacillati</taxon>
        <taxon>Actinomycetota</taxon>
        <taxon>Actinomycetes</taxon>
        <taxon>Micrococcales</taxon>
        <taxon>Dermabacteraceae</taxon>
        <taxon>Brachybacterium</taxon>
    </lineage>
</organism>
<proteinExistence type="predicted"/>
<feature type="transmembrane region" description="Helical" evidence="5">
    <location>
        <begin position="102"/>
        <end position="119"/>
    </location>
</feature>
<keyword evidence="2 5" id="KW-0812">Transmembrane</keyword>
<evidence type="ECO:0000313" key="7">
    <source>
        <dbReference type="EMBL" id="MFC0672697.1"/>
    </source>
</evidence>
<evidence type="ECO:0000256" key="3">
    <source>
        <dbReference type="ARBA" id="ARBA00022989"/>
    </source>
</evidence>
<comment type="subcellular location">
    <subcellularLocation>
        <location evidence="1">Membrane</location>
        <topology evidence="1">Multi-pass membrane protein</topology>
    </subcellularLocation>
</comment>
<dbReference type="EMBL" id="JBHLSV010000002">
    <property type="protein sequence ID" value="MFC0672697.1"/>
    <property type="molecule type" value="Genomic_DNA"/>
</dbReference>
<feature type="domain" description="Integral membrane bound transporter" evidence="6">
    <location>
        <begin position="175"/>
        <end position="295"/>
    </location>
</feature>
<feature type="transmembrane region" description="Helical" evidence="5">
    <location>
        <begin position="37"/>
        <end position="55"/>
    </location>
</feature>
<keyword evidence="4 5" id="KW-0472">Membrane</keyword>
<evidence type="ECO:0000256" key="5">
    <source>
        <dbReference type="SAM" id="Phobius"/>
    </source>
</evidence>
<evidence type="ECO:0000256" key="1">
    <source>
        <dbReference type="ARBA" id="ARBA00004141"/>
    </source>
</evidence>
<feature type="transmembrane region" description="Helical" evidence="5">
    <location>
        <begin position="155"/>
        <end position="177"/>
    </location>
</feature>
<feature type="transmembrane region" description="Helical" evidence="5">
    <location>
        <begin position="255"/>
        <end position="274"/>
    </location>
</feature>
<evidence type="ECO:0000313" key="8">
    <source>
        <dbReference type="Proteomes" id="UP001589793"/>
    </source>
</evidence>
<keyword evidence="3 5" id="KW-1133">Transmembrane helix</keyword>
<feature type="transmembrane region" description="Helical" evidence="5">
    <location>
        <begin position="67"/>
        <end position="96"/>
    </location>
</feature>
<protein>
    <submittedName>
        <fullName evidence="7">FUSC family protein</fullName>
    </submittedName>
</protein>
<feature type="transmembrane region" description="Helical" evidence="5">
    <location>
        <begin position="208"/>
        <end position="228"/>
    </location>
</feature>
<reference evidence="7 8" key="1">
    <citation type="submission" date="2024-09" db="EMBL/GenBank/DDBJ databases">
        <authorList>
            <person name="Sun Q."/>
            <person name="Mori K."/>
        </authorList>
    </citation>
    <scope>NUCLEOTIDE SEQUENCE [LARGE SCALE GENOMIC DNA]</scope>
    <source>
        <strain evidence="7 8">CICC 10874</strain>
    </source>
</reference>
<accession>A0ABV6R6T1</accession>
<dbReference type="RefSeq" id="WP_376977692.1">
    <property type="nucleotide sequence ID" value="NZ_JBHLSV010000002.1"/>
</dbReference>
<evidence type="ECO:0000256" key="2">
    <source>
        <dbReference type="ARBA" id="ARBA00022692"/>
    </source>
</evidence>
<dbReference type="Pfam" id="PF13515">
    <property type="entry name" value="FUSC_2"/>
    <property type="match status" value="1"/>
</dbReference>
<gene>
    <name evidence="7" type="ORF">ACFFF6_01870</name>
</gene>
<sequence>MDGAPLSGVRLIALSAVLVVAALLPVGAAALLAGGGFAIGVYLGIVLTTATVRSLERRDQILVAATSALTAGAGVLAAGSLVAQLLVLVILCAVQGFFATRSARAVAVLPAIFVLYATVSPQASPLLAALGVALGAAFLIGIAALAKVTPQPEPVAVPAAVVHGVVLALGCCLLLAVCEAWDLPRAKWAVLAFCLMSVPTGRSWTRPLLYVGATALGSAIAVLISMVGSLGLDLAALAVAAVATVALSLVKKEPWAVASIATAVVLMGSLGSSGEIGLGAARTGQAVLALVVALVLMLLGQRLEQLLSARFAPGGPHPGATAASR</sequence>
<dbReference type="InterPro" id="IPR049453">
    <property type="entry name" value="Memb_transporter_dom"/>
</dbReference>
<feature type="transmembrane region" description="Helical" evidence="5">
    <location>
        <begin position="234"/>
        <end position="250"/>
    </location>
</feature>
<feature type="transmembrane region" description="Helical" evidence="5">
    <location>
        <begin position="280"/>
        <end position="300"/>
    </location>
</feature>
<feature type="transmembrane region" description="Helical" evidence="5">
    <location>
        <begin position="12"/>
        <end position="31"/>
    </location>
</feature>
<dbReference type="Proteomes" id="UP001589793">
    <property type="component" value="Unassembled WGS sequence"/>
</dbReference>
<name>A0ABV6R6T1_9MICO</name>
<comment type="caution">
    <text evidence="7">The sequence shown here is derived from an EMBL/GenBank/DDBJ whole genome shotgun (WGS) entry which is preliminary data.</text>
</comment>
<keyword evidence="8" id="KW-1185">Reference proteome</keyword>